<reference evidence="9 10" key="2">
    <citation type="submission" date="2017-11" db="EMBL/GenBank/DDBJ databases">
        <authorList>
            <person name="Han C.G."/>
        </authorList>
    </citation>
    <scope>NUCLEOTIDE SEQUENCE [LARGE SCALE GENOMIC DNA]</scope>
    <source>
        <strain evidence="10">ATCC 43555</strain>
        <strain evidence="9">ATCC43555</strain>
    </source>
</reference>
<reference evidence="8 11" key="1">
    <citation type="submission" date="2015-06" db="EMBL/GenBank/DDBJ databases">
        <title>Genome sequence of Pseudoalteromonas carrageenovora.</title>
        <authorList>
            <person name="Xie B.-B."/>
            <person name="Rong J.-C."/>
            <person name="Qin Q.-L."/>
            <person name="Zhang Y.-Z."/>
        </authorList>
    </citation>
    <scope>NUCLEOTIDE SEQUENCE [LARGE SCALE GENOMIC DNA]</scope>
    <source>
        <strain evidence="8 11">IAM 12662</strain>
    </source>
</reference>
<gene>
    <name evidence="8" type="primary">glpQ</name>
    <name evidence="9" type="ORF">PCAR9_A20681</name>
    <name evidence="8" type="ORF">PCARR_a0788</name>
</gene>
<dbReference type="InterPro" id="IPR017946">
    <property type="entry name" value="PLC-like_Pdiesterase_TIM-brl"/>
</dbReference>
<dbReference type="EMBL" id="LT965928">
    <property type="protein sequence ID" value="SOU40246.1"/>
    <property type="molecule type" value="Genomic_DNA"/>
</dbReference>
<dbReference type="GO" id="GO:0008889">
    <property type="term" value="F:glycerophosphodiester phosphodiesterase activity"/>
    <property type="evidence" value="ECO:0007669"/>
    <property type="project" value="UniProtKB-EC"/>
</dbReference>
<keyword evidence="3" id="KW-0732">Signal</keyword>
<dbReference type="Proteomes" id="UP000615003">
    <property type="component" value="Unassembled WGS sequence"/>
</dbReference>
<dbReference type="RefSeq" id="WP_104642227.1">
    <property type="nucleotide sequence ID" value="NZ_AQGW01000018.1"/>
</dbReference>
<keyword evidence="5" id="KW-0378">Hydrolase</keyword>
<evidence type="ECO:0000313" key="9">
    <source>
        <dbReference type="EMBL" id="SOU40246.1"/>
    </source>
</evidence>
<dbReference type="InterPro" id="IPR030395">
    <property type="entry name" value="GP_PDE_dom"/>
</dbReference>
<dbReference type="Gene3D" id="3.20.20.190">
    <property type="entry name" value="Phosphatidylinositol (PI) phosphodiesterase"/>
    <property type="match status" value="1"/>
</dbReference>
<dbReference type="SUPFAM" id="SSF51695">
    <property type="entry name" value="PLC-like phosphodiesterases"/>
    <property type="match status" value="1"/>
</dbReference>
<dbReference type="GO" id="GO:0006629">
    <property type="term" value="P:lipid metabolic process"/>
    <property type="evidence" value="ECO:0007669"/>
    <property type="project" value="InterPro"/>
</dbReference>
<evidence type="ECO:0000256" key="6">
    <source>
        <dbReference type="ARBA" id="ARBA00047512"/>
    </source>
</evidence>
<evidence type="ECO:0000256" key="5">
    <source>
        <dbReference type="ARBA" id="ARBA00022801"/>
    </source>
</evidence>
<accession>A0A2K4X7E6</accession>
<dbReference type="GeneID" id="93662884"/>
<evidence type="ECO:0000256" key="3">
    <source>
        <dbReference type="ARBA" id="ARBA00022729"/>
    </source>
</evidence>
<dbReference type="GO" id="GO:0006071">
    <property type="term" value="P:glycerol metabolic process"/>
    <property type="evidence" value="ECO:0007669"/>
    <property type="project" value="UniProtKB-KW"/>
</dbReference>
<dbReference type="CDD" id="cd08560">
    <property type="entry name" value="GDPD_EcGlpQ_like_1"/>
    <property type="match status" value="1"/>
</dbReference>
<dbReference type="PANTHER" id="PTHR43620">
    <property type="entry name" value="GLYCEROPHOSPHORYL DIESTER PHOSPHODIESTERASE"/>
    <property type="match status" value="1"/>
</dbReference>
<dbReference type="Pfam" id="PF03009">
    <property type="entry name" value="GDPD"/>
    <property type="match status" value="1"/>
</dbReference>
<evidence type="ECO:0000313" key="8">
    <source>
        <dbReference type="EMBL" id="MBE0382460.1"/>
    </source>
</evidence>
<dbReference type="EMBL" id="AQGW01000018">
    <property type="protein sequence ID" value="MBE0382460.1"/>
    <property type="molecule type" value="Genomic_DNA"/>
</dbReference>
<comment type="similarity">
    <text evidence="1">Belongs to the glycerophosphoryl diester phosphodiesterase family.</text>
</comment>
<evidence type="ECO:0000256" key="2">
    <source>
        <dbReference type="ARBA" id="ARBA00012247"/>
    </source>
</evidence>
<keyword evidence="4" id="KW-0319">Glycerol metabolism</keyword>
<evidence type="ECO:0000313" key="10">
    <source>
        <dbReference type="Proteomes" id="UP000238288"/>
    </source>
</evidence>
<evidence type="ECO:0000259" key="7">
    <source>
        <dbReference type="PROSITE" id="PS51704"/>
    </source>
</evidence>
<dbReference type="Proteomes" id="UP000238288">
    <property type="component" value="Chromosome PCAR9a"/>
</dbReference>
<feature type="domain" description="GP-PDE" evidence="7">
    <location>
        <begin position="92"/>
        <end position="417"/>
    </location>
</feature>
<dbReference type="OrthoDB" id="9795622at2"/>
<sequence length="443" mass="48522">MKHLTLIMSSLALTLLSGCDDDVKVVEKDVVFTNTIVEVVEVPTPVIVEVAKGDTPDIQLGTRADYLINDMAQSDLKTKLESCKDGPFYKTDFSIGHRGAPMQYPEHTKESYTAAARMGAGVIECDVTFTSDKELVCRHSQCDLHTTTNILAIPELAAKCSAPFTPADSASGTPASAKCCTSDISLAEFLTLEGKMDGANPQATSVDEYMQGTPSWRTDLYATSGTLMTHKQSIELFKALDVKMTPELKSPQVSMPFDGMTQQQYAQKMLDEYTQLDVPSNRVYPQSFNLDDVKYWINNNPDFANQSVYLDGRDSEAGFDPSNPDTWQPSMEELVTDGVKILAPPIWMMLSINNNNDIVPSQYAINAKAAGLELIAWSLERSGPLNEGGGYYYQSIADVIDNDGDMMTVVDVLAQDVGVMAIFSDWPATVSYYASCNKMPASI</sequence>
<dbReference type="EC" id="3.1.4.46" evidence="2"/>
<evidence type="ECO:0000256" key="4">
    <source>
        <dbReference type="ARBA" id="ARBA00022798"/>
    </source>
</evidence>
<name>A0A2K4X7E6_PSEVC</name>
<proteinExistence type="inferred from homology"/>
<comment type="catalytic activity">
    <reaction evidence="6">
        <text>a sn-glycero-3-phosphodiester + H2O = an alcohol + sn-glycerol 3-phosphate + H(+)</text>
        <dbReference type="Rhea" id="RHEA:12969"/>
        <dbReference type="ChEBI" id="CHEBI:15377"/>
        <dbReference type="ChEBI" id="CHEBI:15378"/>
        <dbReference type="ChEBI" id="CHEBI:30879"/>
        <dbReference type="ChEBI" id="CHEBI:57597"/>
        <dbReference type="ChEBI" id="CHEBI:83408"/>
        <dbReference type="EC" id="3.1.4.46"/>
    </reaction>
</comment>
<evidence type="ECO:0000313" key="11">
    <source>
        <dbReference type="Proteomes" id="UP000615003"/>
    </source>
</evidence>
<dbReference type="PROSITE" id="PS51704">
    <property type="entry name" value="GP_PDE"/>
    <property type="match status" value="1"/>
</dbReference>
<evidence type="ECO:0000256" key="1">
    <source>
        <dbReference type="ARBA" id="ARBA00007277"/>
    </source>
</evidence>
<keyword evidence="11" id="KW-1185">Reference proteome</keyword>
<organism evidence="9 10">
    <name type="scientific">Pseudoalteromonas carrageenovora IAM 12662</name>
    <dbReference type="NCBI Taxonomy" id="1314868"/>
    <lineage>
        <taxon>Bacteria</taxon>
        <taxon>Pseudomonadati</taxon>
        <taxon>Pseudomonadota</taxon>
        <taxon>Gammaproteobacteria</taxon>
        <taxon>Alteromonadales</taxon>
        <taxon>Pseudoalteromonadaceae</taxon>
        <taxon>Pseudoalteromonas</taxon>
    </lineage>
</organism>
<protein>
    <recommendedName>
        <fullName evidence="2">glycerophosphodiester phosphodiesterase</fullName>
        <ecNumber evidence="2">3.1.4.46</ecNumber>
    </recommendedName>
</protein>
<dbReference type="PANTHER" id="PTHR43620:SF7">
    <property type="entry name" value="GLYCEROPHOSPHODIESTER PHOSPHODIESTERASE GDPD5-RELATED"/>
    <property type="match status" value="1"/>
</dbReference>
<dbReference type="AlphaFoldDB" id="A0A2K4X7E6"/>
<dbReference type="PROSITE" id="PS51257">
    <property type="entry name" value="PROKAR_LIPOPROTEIN"/>
    <property type="match status" value="1"/>
</dbReference>